<dbReference type="Pfam" id="PF03764">
    <property type="entry name" value="EFG_IV"/>
    <property type="match status" value="1"/>
</dbReference>
<dbReference type="Pfam" id="PF00679">
    <property type="entry name" value="EFG_C"/>
    <property type="match status" value="1"/>
</dbReference>
<sequence>MKKFSMNNIRNAGLFGHAGSGKTTISEAMLYNAGVINRRGRVEDGNTVSDWQPEEAKRTMSIDLSLLPFEWKDCKINLIDTPGYMDFEGNVVAAVRAVDFGIIAVCAASGMGAGTEKAWKYLERENLPVVFFVNKIDREGAKFEETYQELSSKLSGKITPITIPIGKESNFQGIVDLISMQALYFDAEGKVSVKEIPSQLEEVVAEVRERFLENVAETNDDLLNAYLEGQEISNEELKKALKEAIKERKIFPLLCGSGLENKGVGFLSDFIVEFMPDPGLRGKVKGLNPKTQEEVEIPCSEEAPFSAFVFKIISDPYVGKMAMFRVFSGKITADAKLYNASRDSEEKIGQLLFLRGKHQEQTQEIGAGDIGVVAKVANIGAGDTLSDPANPVVFPPLELPEPNYIAAIKPAGKSDEEKISAAISRIIEEDPVLKVARDPDTKEELVYGLGDIHLDVLVDKMKRKFGVEATLSIPKVPYKETIKKSAKAEGKYKRQSGGRGQYGHAWLEIEPLPRGQGFEFVDKIVGGVIPKNYIPAVEKGVQEAMQEGILAGYQVIDVKVTVFDGSFHPVDSSDMAFKIAGSMAFKKGAQEANPVLLEPIMKIEVLVPEENMGDVIGDLNSRRGKILGMEPQNGYQKIQALVPLAELFRYSVDLRSITQGRGSFTMKFDHYEEVPPQIAEAIIEKARKEKEEG</sequence>
<reference evidence="9 10" key="1">
    <citation type="submission" date="2023-03" db="EMBL/GenBank/DDBJ databases">
        <title>Novel Species.</title>
        <authorList>
            <person name="Ma S."/>
        </authorList>
    </citation>
    <scope>NUCLEOTIDE SEQUENCE [LARGE SCALE GENOMIC DNA]</scope>
    <source>
        <strain evidence="9 10">B11</strain>
    </source>
</reference>
<keyword evidence="4 9" id="KW-0648">Protein biosynthesis</keyword>
<dbReference type="InterPro" id="IPR009000">
    <property type="entry name" value="Transl_B-barrel_sf"/>
</dbReference>
<feature type="domain" description="Tr-type G" evidence="8">
    <location>
        <begin position="7"/>
        <end position="279"/>
    </location>
</feature>
<keyword evidence="4 9" id="KW-0251">Elongation factor</keyword>
<dbReference type="Gene3D" id="3.30.70.240">
    <property type="match status" value="1"/>
</dbReference>
<dbReference type="SUPFAM" id="SSF54980">
    <property type="entry name" value="EF-G C-terminal domain-like"/>
    <property type="match status" value="2"/>
</dbReference>
<dbReference type="CDD" id="cd01434">
    <property type="entry name" value="EFG_mtEFG1_IV"/>
    <property type="match status" value="1"/>
</dbReference>
<dbReference type="PROSITE" id="PS51722">
    <property type="entry name" value="G_TR_2"/>
    <property type="match status" value="1"/>
</dbReference>
<keyword evidence="3" id="KW-0547">Nucleotide-binding</keyword>
<dbReference type="PANTHER" id="PTHR43261">
    <property type="entry name" value="TRANSLATION ELONGATION FACTOR G-RELATED"/>
    <property type="match status" value="1"/>
</dbReference>
<evidence type="ECO:0000256" key="4">
    <source>
        <dbReference type="ARBA" id="ARBA00022768"/>
    </source>
</evidence>
<dbReference type="NCBIfam" id="NF009379">
    <property type="entry name" value="PRK12740.1-3"/>
    <property type="match status" value="1"/>
</dbReference>
<dbReference type="SUPFAM" id="SSF54211">
    <property type="entry name" value="Ribosomal protein S5 domain 2-like"/>
    <property type="match status" value="1"/>
</dbReference>
<dbReference type="GO" id="GO:0003746">
    <property type="term" value="F:translation elongation factor activity"/>
    <property type="evidence" value="ECO:0007669"/>
    <property type="project" value="UniProtKB-KW"/>
</dbReference>
<gene>
    <name evidence="9" type="primary">fusA</name>
    <name evidence="9" type="ORF">QBE54_06440</name>
</gene>
<evidence type="ECO:0000256" key="2">
    <source>
        <dbReference type="ARBA" id="ARBA00017872"/>
    </source>
</evidence>
<dbReference type="InterPro" id="IPR020568">
    <property type="entry name" value="Ribosomal_Su5_D2-typ_SF"/>
</dbReference>
<dbReference type="Pfam" id="PF14492">
    <property type="entry name" value="EFG_III"/>
    <property type="match status" value="1"/>
</dbReference>
<dbReference type="InterPro" id="IPR014721">
    <property type="entry name" value="Ribsml_uS5_D2-typ_fold_subgr"/>
</dbReference>
<dbReference type="CDD" id="cd16262">
    <property type="entry name" value="EFG_III"/>
    <property type="match status" value="1"/>
</dbReference>
<dbReference type="InterPro" id="IPR009022">
    <property type="entry name" value="EFG_III"/>
</dbReference>
<evidence type="ECO:0000256" key="6">
    <source>
        <dbReference type="ARBA" id="ARBA00024731"/>
    </source>
</evidence>
<dbReference type="InterPro" id="IPR047872">
    <property type="entry name" value="EFG_IV"/>
</dbReference>
<dbReference type="SMART" id="SM00838">
    <property type="entry name" value="EFG_C"/>
    <property type="match status" value="1"/>
</dbReference>
<organism evidence="9 10">
    <name type="scientific">Thermatribacter velox</name>
    <dbReference type="NCBI Taxonomy" id="3039681"/>
    <lineage>
        <taxon>Bacteria</taxon>
        <taxon>Pseudomonadati</taxon>
        <taxon>Atribacterota</taxon>
        <taxon>Atribacteria</taxon>
        <taxon>Atribacterales</taxon>
        <taxon>Thermatribacteraceae</taxon>
        <taxon>Thermatribacter</taxon>
    </lineage>
</organism>
<proteinExistence type="inferred from homology"/>
<dbReference type="Gene3D" id="3.40.50.300">
    <property type="entry name" value="P-loop containing nucleotide triphosphate hydrolases"/>
    <property type="match status" value="1"/>
</dbReference>
<evidence type="ECO:0000313" key="9">
    <source>
        <dbReference type="EMBL" id="WZL75237.1"/>
    </source>
</evidence>
<evidence type="ECO:0000256" key="3">
    <source>
        <dbReference type="ARBA" id="ARBA00022741"/>
    </source>
</evidence>
<dbReference type="InterPro" id="IPR027417">
    <property type="entry name" value="P-loop_NTPase"/>
</dbReference>
<dbReference type="EMBL" id="CP121689">
    <property type="protein sequence ID" value="WZL75237.1"/>
    <property type="molecule type" value="Genomic_DNA"/>
</dbReference>
<dbReference type="CDD" id="cd04088">
    <property type="entry name" value="EFG_mtEFG_II"/>
    <property type="match status" value="1"/>
</dbReference>
<evidence type="ECO:0000259" key="8">
    <source>
        <dbReference type="PROSITE" id="PS51722"/>
    </source>
</evidence>
<dbReference type="NCBIfam" id="TIGR00484">
    <property type="entry name" value="EF-G"/>
    <property type="match status" value="1"/>
</dbReference>
<dbReference type="InterPro" id="IPR035647">
    <property type="entry name" value="EFG_III/V"/>
</dbReference>
<dbReference type="InterPro" id="IPR035649">
    <property type="entry name" value="EFG_V"/>
</dbReference>
<dbReference type="Gene3D" id="2.40.30.10">
    <property type="entry name" value="Translation factors"/>
    <property type="match status" value="1"/>
</dbReference>
<evidence type="ECO:0000256" key="1">
    <source>
        <dbReference type="ARBA" id="ARBA00005870"/>
    </source>
</evidence>
<dbReference type="InterPro" id="IPR005225">
    <property type="entry name" value="Small_GTP-bd"/>
</dbReference>
<evidence type="ECO:0000256" key="5">
    <source>
        <dbReference type="ARBA" id="ARBA00023134"/>
    </source>
</evidence>
<dbReference type="NCBIfam" id="NF009891">
    <property type="entry name" value="PRK13351.1-1"/>
    <property type="match status" value="1"/>
</dbReference>
<dbReference type="Proteomes" id="UP001461341">
    <property type="component" value="Chromosome"/>
</dbReference>
<keyword evidence="10" id="KW-1185">Reference proteome</keyword>
<dbReference type="InterPro" id="IPR041095">
    <property type="entry name" value="EFG_II"/>
</dbReference>
<dbReference type="SMART" id="SM00889">
    <property type="entry name" value="EFG_IV"/>
    <property type="match status" value="1"/>
</dbReference>
<dbReference type="Gene3D" id="3.30.70.870">
    <property type="entry name" value="Elongation Factor G (Translational Gtpase), domain 3"/>
    <property type="match status" value="1"/>
</dbReference>
<dbReference type="Pfam" id="PF00009">
    <property type="entry name" value="GTP_EFTU"/>
    <property type="match status" value="1"/>
</dbReference>
<dbReference type="Pfam" id="PF22042">
    <property type="entry name" value="EF-G_D2"/>
    <property type="match status" value="1"/>
</dbReference>
<dbReference type="SUPFAM" id="SSF50447">
    <property type="entry name" value="Translation proteins"/>
    <property type="match status" value="1"/>
</dbReference>
<dbReference type="PANTHER" id="PTHR43261:SF6">
    <property type="entry name" value="ELONGATION FACTOR G-LIKE PROTEIN"/>
    <property type="match status" value="1"/>
</dbReference>
<dbReference type="PRINTS" id="PR00315">
    <property type="entry name" value="ELONGATNFCT"/>
</dbReference>
<keyword evidence="5" id="KW-0342">GTP-binding</keyword>
<evidence type="ECO:0000256" key="7">
    <source>
        <dbReference type="NCBIfam" id="TIGR00484"/>
    </source>
</evidence>
<name>A0ABZ2Y892_9BACT</name>
<comment type="similarity">
    <text evidence="1">Belongs to the TRAFAC class translation factor GTPase superfamily. Classic translation factor GTPase family. EF-G/EF-2 subfamily.</text>
</comment>
<dbReference type="CDD" id="cd04170">
    <property type="entry name" value="EF-G_bact"/>
    <property type="match status" value="1"/>
</dbReference>
<dbReference type="InterPro" id="IPR000795">
    <property type="entry name" value="T_Tr_GTP-bd_dom"/>
</dbReference>
<dbReference type="InterPro" id="IPR004540">
    <property type="entry name" value="Transl_elong_EFG/EF2"/>
</dbReference>
<dbReference type="SUPFAM" id="SSF52540">
    <property type="entry name" value="P-loop containing nucleoside triphosphate hydrolases"/>
    <property type="match status" value="1"/>
</dbReference>
<dbReference type="NCBIfam" id="NF009381">
    <property type="entry name" value="PRK12740.1-5"/>
    <property type="match status" value="1"/>
</dbReference>
<protein>
    <recommendedName>
        <fullName evidence="2 7">Elongation factor G</fullName>
    </recommendedName>
</protein>
<dbReference type="Gene3D" id="3.30.230.10">
    <property type="match status" value="1"/>
</dbReference>
<accession>A0ABZ2Y892</accession>
<comment type="function">
    <text evidence="6">Catalyzes the GTP-dependent ribosomal translocation step during translation elongation. During this step, the ribosome changes from the pre-translocational (PRE) to the post-translocational (POST) state as the newly formed A-site-bound peptidyl-tRNA and P-site-bound deacylated tRNA move to the P and E sites, respectively. Catalyzes the coordinated movement of the two tRNA molecules, the mRNA and conformational changes in the ribosome.</text>
</comment>
<dbReference type="RefSeq" id="WP_369017383.1">
    <property type="nucleotide sequence ID" value="NZ_CP121689.1"/>
</dbReference>
<dbReference type="InterPro" id="IPR000640">
    <property type="entry name" value="EFG_V-like"/>
</dbReference>
<dbReference type="NCBIfam" id="TIGR00231">
    <property type="entry name" value="small_GTP"/>
    <property type="match status" value="1"/>
</dbReference>
<evidence type="ECO:0000313" key="10">
    <source>
        <dbReference type="Proteomes" id="UP001461341"/>
    </source>
</evidence>
<dbReference type="InterPro" id="IPR005517">
    <property type="entry name" value="Transl_elong_EFG/EF2_IV"/>
</dbReference>
<dbReference type="InterPro" id="IPR053905">
    <property type="entry name" value="EF-G-like_DII"/>
</dbReference>
<dbReference type="CDD" id="cd03713">
    <property type="entry name" value="EFG_mtEFG_C"/>
    <property type="match status" value="1"/>
</dbReference>